<organism evidence="1 2">
    <name type="scientific">Endozoicomonas montiporae CL-33</name>
    <dbReference type="NCBI Taxonomy" id="570277"/>
    <lineage>
        <taxon>Bacteria</taxon>
        <taxon>Pseudomonadati</taxon>
        <taxon>Pseudomonadota</taxon>
        <taxon>Gammaproteobacteria</taxon>
        <taxon>Oceanospirillales</taxon>
        <taxon>Endozoicomonadaceae</taxon>
        <taxon>Endozoicomonas</taxon>
    </lineage>
</organism>
<dbReference type="PATRIC" id="fig|570277.3.peg.3570"/>
<gene>
    <name evidence="1" type="ORF">EZMO1_3325</name>
</gene>
<name>A0A142BEZ6_9GAMM</name>
<dbReference type="Proteomes" id="UP000071065">
    <property type="component" value="Chromosome"/>
</dbReference>
<protein>
    <submittedName>
        <fullName evidence="1">Uncharacterized protein</fullName>
    </submittedName>
</protein>
<accession>A0A142BEZ6</accession>
<sequence length="82" mass="9313">MMTDKQPTCEFYEVCPFFQSSLPDMPSTAKLLKSTYCFSNFKDCARYVVTQEVGADYVTDFLYPNNAKAAEEVIQKVKKSSS</sequence>
<dbReference type="EMBL" id="CP013251">
    <property type="protein sequence ID" value="AMO57322.1"/>
    <property type="molecule type" value="Genomic_DNA"/>
</dbReference>
<dbReference type="OrthoDB" id="6198376at2"/>
<reference evidence="1 2" key="1">
    <citation type="journal article" date="2016" name="Front. Microbiol.">
        <title>Genomic Insight into the Host-Endosymbiont Relationship of Endozoicomonas montiporae CL-33(T) with its Coral Host.</title>
        <authorList>
            <person name="Ding J.-Y."/>
            <person name="Shiu J.-H."/>
            <person name="Chen W.-M."/>
            <person name="Chiang Y.-R."/>
            <person name="Tang S.-L."/>
        </authorList>
    </citation>
    <scope>NUCLEOTIDE SEQUENCE [LARGE SCALE GENOMIC DNA]</scope>
    <source>
        <strain evidence="1 2">CL-33</strain>
    </source>
</reference>
<proteinExistence type="predicted"/>
<dbReference type="AlphaFoldDB" id="A0A142BEZ6"/>
<evidence type="ECO:0000313" key="2">
    <source>
        <dbReference type="Proteomes" id="UP000071065"/>
    </source>
</evidence>
<evidence type="ECO:0000313" key="1">
    <source>
        <dbReference type="EMBL" id="AMO57322.1"/>
    </source>
</evidence>
<dbReference type="RefSeq" id="WP_051790102.1">
    <property type="nucleotide sequence ID" value="NZ_CP013251.1"/>
</dbReference>
<dbReference type="KEGG" id="emp:EZMO1_3325"/>